<sequence>MSLKKKVVNLKNGDTRPWAIEFDDKYVGEINRLRQQFPSFYNKLIEFFTFSPDVTVGGHRVFPLMGPKPNKIPFPPTISSSELDNDTSSPYNNHRLVNKKGKAQRQ</sequence>
<gene>
    <name evidence="2" type="ORF">ZHD862_LOCUS33247</name>
</gene>
<protein>
    <submittedName>
        <fullName evidence="2">Uncharacterized protein</fullName>
    </submittedName>
</protein>
<organism evidence="2 3">
    <name type="scientific">Rotaria sordida</name>
    <dbReference type="NCBI Taxonomy" id="392033"/>
    <lineage>
        <taxon>Eukaryota</taxon>
        <taxon>Metazoa</taxon>
        <taxon>Spiralia</taxon>
        <taxon>Gnathifera</taxon>
        <taxon>Rotifera</taxon>
        <taxon>Eurotatoria</taxon>
        <taxon>Bdelloidea</taxon>
        <taxon>Philodinida</taxon>
        <taxon>Philodinidae</taxon>
        <taxon>Rotaria</taxon>
    </lineage>
</organism>
<dbReference type="Proteomes" id="UP000663864">
    <property type="component" value="Unassembled WGS sequence"/>
</dbReference>
<evidence type="ECO:0000256" key="1">
    <source>
        <dbReference type="SAM" id="MobiDB-lite"/>
    </source>
</evidence>
<proteinExistence type="predicted"/>
<name>A0A815L2Q1_9BILA</name>
<reference evidence="2" key="1">
    <citation type="submission" date="2021-02" db="EMBL/GenBank/DDBJ databases">
        <authorList>
            <person name="Nowell W R."/>
        </authorList>
    </citation>
    <scope>NUCLEOTIDE SEQUENCE</scope>
</reference>
<evidence type="ECO:0000313" key="3">
    <source>
        <dbReference type="Proteomes" id="UP000663864"/>
    </source>
</evidence>
<accession>A0A815L2Q1</accession>
<feature type="region of interest" description="Disordered" evidence="1">
    <location>
        <begin position="73"/>
        <end position="106"/>
    </location>
</feature>
<dbReference type="AlphaFoldDB" id="A0A815L2Q1"/>
<feature type="compositionally biased region" description="Basic residues" evidence="1">
    <location>
        <begin position="96"/>
        <end position="106"/>
    </location>
</feature>
<dbReference type="EMBL" id="CAJNOT010003868">
    <property type="protein sequence ID" value="CAF1403682.1"/>
    <property type="molecule type" value="Genomic_DNA"/>
</dbReference>
<evidence type="ECO:0000313" key="2">
    <source>
        <dbReference type="EMBL" id="CAF1403682.1"/>
    </source>
</evidence>
<comment type="caution">
    <text evidence="2">The sequence shown here is derived from an EMBL/GenBank/DDBJ whole genome shotgun (WGS) entry which is preliminary data.</text>
</comment>
<feature type="compositionally biased region" description="Polar residues" evidence="1">
    <location>
        <begin position="77"/>
        <end position="92"/>
    </location>
</feature>